<evidence type="ECO:0000313" key="2">
    <source>
        <dbReference type="Proteomes" id="UP001159405"/>
    </source>
</evidence>
<comment type="caution">
    <text evidence="1">The sequence shown here is derived from an EMBL/GenBank/DDBJ whole genome shotgun (WGS) entry which is preliminary data.</text>
</comment>
<sequence>MECFTNGYQALTDLESKENLSYEGIKNDLDKISSGWEDLEKETLSTLKETMEYFTQLTESEPKKSEAETILTRAKLLEEKFRTLLARHTKIGARANVYPSLVEERYQYSETMKNNIVTHGRRAWILFFSPRTDPWWSHSVDGMEQPDSSCSFWCSDRGRCIIDNWRVGLLHFCRCRGKRGQEMEATVARSVALARYG</sequence>
<reference evidence="1 2" key="1">
    <citation type="submission" date="2022-05" db="EMBL/GenBank/DDBJ databases">
        <authorList>
            <consortium name="Genoscope - CEA"/>
            <person name="William W."/>
        </authorList>
    </citation>
    <scope>NUCLEOTIDE SEQUENCE [LARGE SCALE GENOMIC DNA]</scope>
</reference>
<evidence type="ECO:0000313" key="1">
    <source>
        <dbReference type="EMBL" id="CAH3044707.1"/>
    </source>
</evidence>
<dbReference type="EMBL" id="CALNXK010000012">
    <property type="protein sequence ID" value="CAH3044707.1"/>
    <property type="molecule type" value="Genomic_DNA"/>
</dbReference>
<organism evidence="1 2">
    <name type="scientific">Porites lobata</name>
    <dbReference type="NCBI Taxonomy" id="104759"/>
    <lineage>
        <taxon>Eukaryota</taxon>
        <taxon>Metazoa</taxon>
        <taxon>Cnidaria</taxon>
        <taxon>Anthozoa</taxon>
        <taxon>Hexacorallia</taxon>
        <taxon>Scleractinia</taxon>
        <taxon>Fungiina</taxon>
        <taxon>Poritidae</taxon>
        <taxon>Porites</taxon>
    </lineage>
</organism>
<accession>A0ABN8N7C8</accession>
<name>A0ABN8N7C8_9CNID</name>
<gene>
    <name evidence="1" type="ORF">PLOB_00004830</name>
</gene>
<protein>
    <submittedName>
        <fullName evidence="1">Uncharacterized protein</fullName>
    </submittedName>
</protein>
<dbReference type="Proteomes" id="UP001159405">
    <property type="component" value="Unassembled WGS sequence"/>
</dbReference>
<proteinExistence type="predicted"/>
<keyword evidence="2" id="KW-1185">Reference proteome</keyword>